<feature type="domain" description="Tetracyclin repressor-like C-terminal group 31" evidence="1">
    <location>
        <begin position="72"/>
        <end position="181"/>
    </location>
</feature>
<evidence type="ECO:0000313" key="3">
    <source>
        <dbReference type="Proteomes" id="UP000093861"/>
    </source>
</evidence>
<evidence type="ECO:0000259" key="1">
    <source>
        <dbReference type="Pfam" id="PF17940"/>
    </source>
</evidence>
<proteinExistence type="predicted"/>
<evidence type="ECO:0000313" key="2">
    <source>
        <dbReference type="EMBL" id="OBH52701.1"/>
    </source>
</evidence>
<dbReference type="EMBL" id="LZJS01000167">
    <property type="protein sequence ID" value="OBH52701.1"/>
    <property type="molecule type" value="Genomic_DNA"/>
</dbReference>
<dbReference type="AlphaFoldDB" id="A0A1A2RL59"/>
<dbReference type="Proteomes" id="UP000093861">
    <property type="component" value="Unassembled WGS sequence"/>
</dbReference>
<protein>
    <recommendedName>
        <fullName evidence="1">Tetracyclin repressor-like C-terminal group 31 domain-containing protein</fullName>
    </recommendedName>
</protein>
<dbReference type="SUPFAM" id="SSF48498">
    <property type="entry name" value="Tetracyclin repressor-like, C-terminal domain"/>
    <property type="match status" value="1"/>
</dbReference>
<dbReference type="InterPro" id="IPR041583">
    <property type="entry name" value="TetR_C_31"/>
</dbReference>
<sequence>MQLLADEGAKGLSHPKVDRFAELPNGTTSFYFRTRSALLMATAERLAELDLVDLTSVAEPGDSEGAVVATNAPRLATMVMLSATEPRLSRTKARFELMLQANRDPELAEVFRHNSEVFAELHRHEILRRSKSGLEPEPHVLEEQTIATMSFVAGVQMRLVAGDPSVDNAEQLDRLLRSIADGVAAEYQSEAKPRRRRAAKAG</sequence>
<organism evidence="2 3">
    <name type="scientific">Mycobacterium colombiense</name>
    <dbReference type="NCBI Taxonomy" id="339268"/>
    <lineage>
        <taxon>Bacteria</taxon>
        <taxon>Bacillati</taxon>
        <taxon>Actinomycetota</taxon>
        <taxon>Actinomycetes</taxon>
        <taxon>Mycobacteriales</taxon>
        <taxon>Mycobacteriaceae</taxon>
        <taxon>Mycobacterium</taxon>
        <taxon>Mycobacterium avium complex (MAC)</taxon>
    </lineage>
</organism>
<dbReference type="Gene3D" id="1.10.357.10">
    <property type="entry name" value="Tetracycline Repressor, domain 2"/>
    <property type="match status" value="1"/>
</dbReference>
<comment type="caution">
    <text evidence="2">The sequence shown here is derived from an EMBL/GenBank/DDBJ whole genome shotgun (WGS) entry which is preliminary data.</text>
</comment>
<dbReference type="InterPro" id="IPR036271">
    <property type="entry name" value="Tet_transcr_reg_TetR-rel_C_sf"/>
</dbReference>
<name>A0A1A2RL59_9MYCO</name>
<gene>
    <name evidence="2" type="ORF">A5685_14675</name>
</gene>
<reference evidence="2 3" key="1">
    <citation type="submission" date="2016-06" db="EMBL/GenBank/DDBJ databases">
        <authorList>
            <person name="Kjaerup R.B."/>
            <person name="Dalgaard T.S."/>
            <person name="Juul-Madsen H.R."/>
        </authorList>
    </citation>
    <scope>NUCLEOTIDE SEQUENCE [LARGE SCALE GENOMIC DNA]</scope>
    <source>
        <strain evidence="2 3">E2464</strain>
    </source>
</reference>
<accession>A0A1A2RL59</accession>
<dbReference type="Pfam" id="PF17940">
    <property type="entry name" value="TetR_C_31"/>
    <property type="match status" value="1"/>
</dbReference>